<dbReference type="PANTHER" id="PTHR11655">
    <property type="entry name" value="60S/50S RIBOSOMAL PROTEIN L6/L9"/>
    <property type="match status" value="1"/>
</dbReference>
<dbReference type="InterPro" id="IPR002358">
    <property type="entry name" value="Ribosomal_uL6_CS"/>
</dbReference>
<accession>A0A343KNZ0</accession>
<dbReference type="HAMAP" id="MF_01365_B">
    <property type="entry name" value="Ribosomal_uL6_B"/>
    <property type="match status" value="1"/>
</dbReference>
<dbReference type="NCBIfam" id="TIGR03654">
    <property type="entry name" value="L6_bact"/>
    <property type="match status" value="1"/>
</dbReference>
<gene>
    <name evidence="9" type="primary">rpl6</name>
</gene>
<evidence type="ECO:0000259" key="8">
    <source>
        <dbReference type="Pfam" id="PF00347"/>
    </source>
</evidence>
<dbReference type="EMBL" id="MF401423">
    <property type="protein sequence ID" value="ATJ02888.1"/>
    <property type="molecule type" value="Genomic_DNA"/>
</dbReference>
<dbReference type="InterPro" id="IPR036789">
    <property type="entry name" value="Ribosomal_uL6-like_a/b-dom_sf"/>
</dbReference>
<evidence type="ECO:0000256" key="5">
    <source>
        <dbReference type="ARBA" id="ARBA00023274"/>
    </source>
</evidence>
<dbReference type="FunFam" id="3.90.930.12:FF:000002">
    <property type="entry name" value="50S ribosomal protein L6"/>
    <property type="match status" value="1"/>
</dbReference>
<dbReference type="InterPro" id="IPR020040">
    <property type="entry name" value="Ribosomal_uL6_a/b-dom"/>
</dbReference>
<comment type="similarity">
    <text evidence="1 7">Belongs to the universal ribosomal protein uL6 family.</text>
</comment>
<keyword evidence="3" id="KW-0694">RNA-binding</keyword>
<dbReference type="PIRSF" id="PIRSF002162">
    <property type="entry name" value="Ribosomal_L6"/>
    <property type="match status" value="1"/>
</dbReference>
<protein>
    <recommendedName>
        <fullName evidence="6">Large ribosomal subunit protein uL6c</fullName>
    </recommendedName>
</protein>
<name>A0A343KNZ0_PORPP</name>
<dbReference type="InterPro" id="IPR000702">
    <property type="entry name" value="Ribosomal_uL6-like"/>
</dbReference>
<dbReference type="GO" id="GO:0019843">
    <property type="term" value="F:rRNA binding"/>
    <property type="evidence" value="ECO:0007669"/>
    <property type="project" value="UniProtKB-KW"/>
</dbReference>
<dbReference type="GO" id="GO:0003735">
    <property type="term" value="F:structural constituent of ribosome"/>
    <property type="evidence" value="ECO:0007669"/>
    <property type="project" value="InterPro"/>
</dbReference>
<evidence type="ECO:0000256" key="1">
    <source>
        <dbReference type="ARBA" id="ARBA00009356"/>
    </source>
</evidence>
<dbReference type="InterPro" id="IPR019906">
    <property type="entry name" value="Ribosomal_uL6_bac-type"/>
</dbReference>
<evidence type="ECO:0000256" key="3">
    <source>
        <dbReference type="ARBA" id="ARBA00022884"/>
    </source>
</evidence>
<dbReference type="PROSITE" id="PS00525">
    <property type="entry name" value="RIBOSOMAL_L6_1"/>
    <property type="match status" value="1"/>
</dbReference>
<geneLocation type="plastid" evidence="9"/>
<keyword evidence="2" id="KW-0699">rRNA-binding</keyword>
<evidence type="ECO:0000313" key="9">
    <source>
        <dbReference type="EMBL" id="ATJ02888.1"/>
    </source>
</evidence>
<dbReference type="AlphaFoldDB" id="A0A343KNZ0"/>
<dbReference type="Gene3D" id="3.90.930.12">
    <property type="entry name" value="Ribosomal protein L6, alpha-beta domain"/>
    <property type="match status" value="2"/>
</dbReference>
<dbReference type="PANTHER" id="PTHR11655:SF14">
    <property type="entry name" value="LARGE RIBOSOMAL SUBUNIT PROTEIN UL6M"/>
    <property type="match status" value="1"/>
</dbReference>
<dbReference type="Pfam" id="PF00347">
    <property type="entry name" value="Ribosomal_L6"/>
    <property type="match status" value="2"/>
</dbReference>
<evidence type="ECO:0000256" key="7">
    <source>
        <dbReference type="RuleBase" id="RU003869"/>
    </source>
</evidence>
<feature type="domain" description="Large ribosomal subunit protein uL6 alpha-beta" evidence="8">
    <location>
        <begin position="11"/>
        <end position="82"/>
    </location>
</feature>
<dbReference type="SUPFAM" id="SSF56053">
    <property type="entry name" value="Ribosomal protein L6"/>
    <property type="match status" value="2"/>
</dbReference>
<organism evidence="9">
    <name type="scientific">Porphyridium purpureum</name>
    <name type="common">Red alga</name>
    <name type="synonym">Porphyridium cruentum</name>
    <dbReference type="NCBI Taxonomy" id="35688"/>
    <lineage>
        <taxon>Eukaryota</taxon>
        <taxon>Rhodophyta</taxon>
        <taxon>Bangiophyceae</taxon>
        <taxon>Porphyridiales</taxon>
        <taxon>Porphyridiaceae</taxon>
        <taxon>Porphyridium</taxon>
    </lineage>
</organism>
<evidence type="ECO:0000256" key="6">
    <source>
        <dbReference type="ARBA" id="ARBA00069413"/>
    </source>
</evidence>
<feature type="domain" description="Large ribosomal subunit protein uL6 alpha-beta" evidence="8">
    <location>
        <begin position="91"/>
        <end position="164"/>
    </location>
</feature>
<evidence type="ECO:0000256" key="2">
    <source>
        <dbReference type="ARBA" id="ARBA00022730"/>
    </source>
</evidence>
<proteinExistence type="inferred from homology"/>
<keyword evidence="4 7" id="KW-0689">Ribosomal protein</keyword>
<dbReference type="FunFam" id="3.90.930.12:FF:000001">
    <property type="entry name" value="50S ribosomal protein L6"/>
    <property type="match status" value="1"/>
</dbReference>
<sequence>MSRIGKKPVIVPDKVEVKLKENNLSCKGPKGELSYTVPDEISVKVNDNVIQIEKKFDNLKAQALFGMSRTIINNNVLGVSQGFSKRLEIKGVGYRSQIEGKNLILSLGFSHPVKVEPPANITLQVENNTNIIINGIDKQVVGQVAAYIRSIRPPEPYKGKGVRYQGEFVKLKAGKTGKK</sequence>
<evidence type="ECO:0000256" key="4">
    <source>
        <dbReference type="ARBA" id="ARBA00022980"/>
    </source>
</evidence>
<dbReference type="PRINTS" id="PR00059">
    <property type="entry name" value="RIBOSOMALL6"/>
</dbReference>
<dbReference type="GO" id="GO:0002181">
    <property type="term" value="P:cytoplasmic translation"/>
    <property type="evidence" value="ECO:0007669"/>
    <property type="project" value="TreeGrafter"/>
</dbReference>
<keyword evidence="5 7" id="KW-0687">Ribonucleoprotein</keyword>
<keyword evidence="9" id="KW-0934">Plastid</keyword>
<reference evidence="9" key="1">
    <citation type="journal article" date="2017" name="Mitochondrial DNA Part B Resour">
        <title>Characterization of the complete plastid genome of Porphyridium purpureum strain CCMP1328.</title>
        <authorList>
            <person name="Bi G."/>
        </authorList>
    </citation>
    <scope>NUCLEOTIDE SEQUENCE</scope>
</reference>
<dbReference type="GO" id="GO:0022625">
    <property type="term" value="C:cytosolic large ribosomal subunit"/>
    <property type="evidence" value="ECO:0007669"/>
    <property type="project" value="TreeGrafter"/>
</dbReference>